<evidence type="ECO:0000259" key="1">
    <source>
        <dbReference type="PROSITE" id="PS50943"/>
    </source>
</evidence>
<dbReference type="InterPro" id="IPR001387">
    <property type="entry name" value="Cro/C1-type_HTH"/>
</dbReference>
<evidence type="ECO:0000313" key="3">
    <source>
        <dbReference type="Proteomes" id="UP000029095"/>
    </source>
</evidence>
<dbReference type="PROSITE" id="PS50943">
    <property type="entry name" value="HTH_CROC1"/>
    <property type="match status" value="1"/>
</dbReference>
<evidence type="ECO:0000313" key="2">
    <source>
        <dbReference type="EMBL" id="KFG74356.1"/>
    </source>
</evidence>
<dbReference type="SMART" id="SM00530">
    <property type="entry name" value="HTH_XRE"/>
    <property type="match status" value="1"/>
</dbReference>
<dbReference type="EMBL" id="JNFQ01000002">
    <property type="protein sequence ID" value="KFG74356.1"/>
    <property type="molecule type" value="Genomic_DNA"/>
</dbReference>
<dbReference type="GO" id="GO:0003677">
    <property type="term" value="F:DNA binding"/>
    <property type="evidence" value="ECO:0007669"/>
    <property type="project" value="UniProtKB-KW"/>
</dbReference>
<dbReference type="RefSeq" id="WP_043381271.1">
    <property type="nucleotide sequence ID" value="NZ_KN039947.1"/>
</dbReference>
<dbReference type="CDD" id="cd00093">
    <property type="entry name" value="HTH_XRE"/>
    <property type="match status" value="1"/>
</dbReference>
<dbReference type="SUPFAM" id="SSF47413">
    <property type="entry name" value="lambda repressor-like DNA-binding domains"/>
    <property type="match status" value="1"/>
</dbReference>
<dbReference type="InterPro" id="IPR010982">
    <property type="entry name" value="Lambda_DNA-bd_dom_sf"/>
</dbReference>
<dbReference type="STRING" id="1915400.FM21_26745"/>
<keyword evidence="3" id="KW-1185">Reference proteome</keyword>
<proteinExistence type="predicted"/>
<dbReference type="Proteomes" id="UP000029095">
    <property type="component" value="Unassembled WGS sequence"/>
</dbReference>
<dbReference type="Pfam" id="PF13560">
    <property type="entry name" value="HTH_31"/>
    <property type="match status" value="1"/>
</dbReference>
<dbReference type="Pfam" id="PF19054">
    <property type="entry name" value="DUF5753"/>
    <property type="match status" value="1"/>
</dbReference>
<reference evidence="2 3" key="1">
    <citation type="submission" date="2014-05" db="EMBL/GenBank/DDBJ databases">
        <title>Complete genome sequence of the Streptomyces mutabilis TRM45540.</title>
        <authorList>
            <person name="Luo X."/>
            <person name="Zhang L."/>
        </authorList>
    </citation>
    <scope>NUCLEOTIDE SEQUENCE [LARGE SCALE GENOMIC DNA]</scope>
    <source>
        <strain evidence="2 3">TRM45540</strain>
    </source>
</reference>
<dbReference type="InterPro" id="IPR043917">
    <property type="entry name" value="DUF5753"/>
</dbReference>
<feature type="domain" description="HTH cro/C1-type" evidence="1">
    <location>
        <begin position="18"/>
        <end position="72"/>
    </location>
</feature>
<comment type="caution">
    <text evidence="2">The sequence shown here is derived from an EMBL/GenBank/DDBJ whole genome shotgun (WGS) entry which is preliminary data.</text>
</comment>
<accession>A0A086MZN8</accession>
<dbReference type="Gene3D" id="1.10.260.40">
    <property type="entry name" value="lambda repressor-like DNA-binding domains"/>
    <property type="match status" value="1"/>
</dbReference>
<protein>
    <submittedName>
        <fullName evidence="2">DNA-binding protein</fullName>
    </submittedName>
</protein>
<keyword evidence="2" id="KW-0238">DNA-binding</keyword>
<dbReference type="HOGENOM" id="CLU_055817_1_3_11"/>
<organism evidence="2 3">
    <name type="scientific">Streptomyces mutabilis</name>
    <dbReference type="NCBI Taxonomy" id="67332"/>
    <lineage>
        <taxon>Bacteria</taxon>
        <taxon>Bacillati</taxon>
        <taxon>Actinomycetota</taxon>
        <taxon>Actinomycetes</taxon>
        <taxon>Kitasatosporales</taxon>
        <taxon>Streptomycetaceae</taxon>
        <taxon>Streptomyces</taxon>
    </lineage>
</organism>
<dbReference type="AlphaFoldDB" id="A0A086MZN8"/>
<sequence>MAPRSRPTARQVRLGTELRRLREAAGLKAREVAGLLSSTSAQMSQVEAGFAGVSEERVRRLAAHYACPDDALVDALVAMATDRTHGWWEEFQGVLPPVFLDVAEVEQHATFLREVVITHVPGLLQTPDYARAVFGYMVPELPDSELTPRVEHRMKRRAVIERAPAVPYETIVHEAALRIRVGDRKVTRAQLHRILEETERENITVRVVPFDTDHFAGASAAMMHVGGPLPRLDTVLRDSPSGTAFLDAESQLDRFRKLFRKVEKAALDPARTRDFIHNLAKEL</sequence>
<name>A0A086MZN8_9ACTN</name>
<gene>
    <name evidence="2" type="ORF">FM21_26745</name>
</gene>